<evidence type="ECO:0000256" key="1">
    <source>
        <dbReference type="ARBA" id="ARBA00022723"/>
    </source>
</evidence>
<dbReference type="Gene3D" id="3.90.850.10">
    <property type="entry name" value="Fumarylacetoacetase-like, C-terminal domain"/>
    <property type="match status" value="1"/>
</dbReference>
<keyword evidence="1" id="KW-0479">Metal-binding</keyword>
<evidence type="ECO:0000313" key="3">
    <source>
        <dbReference type="EMBL" id="MCJ8150374.1"/>
    </source>
</evidence>
<dbReference type="GO" id="GO:0016787">
    <property type="term" value="F:hydrolase activity"/>
    <property type="evidence" value="ECO:0007669"/>
    <property type="project" value="UniProtKB-KW"/>
</dbReference>
<keyword evidence="3" id="KW-0378">Hydrolase</keyword>
<reference evidence="3 4" key="1">
    <citation type="submission" date="2022-02" db="EMBL/GenBank/DDBJ databases">
        <title>Shinella B3.7 sp. nov., isolated from Sediment (Zhairuo Island).</title>
        <authorList>
            <person name="Chen G."/>
        </authorList>
    </citation>
    <scope>NUCLEOTIDE SEQUENCE [LARGE SCALE GENOMIC DNA]</scope>
    <source>
        <strain evidence="3 4">B3.7</strain>
    </source>
</reference>
<dbReference type="PANTHER" id="PTHR11820:SF90">
    <property type="entry name" value="FLUTATHIONE S-TRANSFERASE"/>
    <property type="match status" value="1"/>
</dbReference>
<protein>
    <submittedName>
        <fullName evidence="3">Fumarylacetoacetate hydrolase family protein</fullName>
    </submittedName>
</protein>
<comment type="caution">
    <text evidence="3">The sequence shown here is derived from an EMBL/GenBank/DDBJ whole genome shotgun (WGS) entry which is preliminary data.</text>
</comment>
<dbReference type="RefSeq" id="WP_241601655.1">
    <property type="nucleotide sequence ID" value="NZ_JAKVIN010000006.1"/>
</dbReference>
<dbReference type="InterPro" id="IPR036663">
    <property type="entry name" value="Fumarylacetoacetase_C_sf"/>
</dbReference>
<dbReference type="EMBL" id="JAKVIN010000006">
    <property type="protein sequence ID" value="MCJ8150374.1"/>
    <property type="molecule type" value="Genomic_DNA"/>
</dbReference>
<sequence length="235" mass="25411">MQDSADQPTYAFTPATVPSLPIKGSTTRFPVHRIYCVGRNFADHAIEMGHDPNKEPPFFFQKNPDTLGAPEQGFPYPSASNDVHHEIELVIALKSGGTDISPESALDCVYGYAVGLDMTRRDLQAEAKKHGRPWEVAKAFEHSAPCGPVHPVNVIGHPADGSIRLTVNGAPRQNGNLNQMIWKTPYMIAYLSRLFTLQPGDLIFAGTPAGVGAISRGDVMAAHIDGLDDIVVTVI</sequence>
<dbReference type="SUPFAM" id="SSF56529">
    <property type="entry name" value="FAH"/>
    <property type="match status" value="1"/>
</dbReference>
<feature type="domain" description="Fumarylacetoacetase-like C-terminal" evidence="2">
    <location>
        <begin position="34"/>
        <end position="234"/>
    </location>
</feature>
<dbReference type="Pfam" id="PF01557">
    <property type="entry name" value="FAA_hydrolase"/>
    <property type="match status" value="1"/>
</dbReference>
<gene>
    <name evidence="3" type="ORF">MKI86_14580</name>
</gene>
<evidence type="ECO:0000259" key="2">
    <source>
        <dbReference type="Pfam" id="PF01557"/>
    </source>
</evidence>
<dbReference type="Proteomes" id="UP001201844">
    <property type="component" value="Unassembled WGS sequence"/>
</dbReference>
<name>A0ABT0CP55_9HYPH</name>
<evidence type="ECO:0000313" key="4">
    <source>
        <dbReference type="Proteomes" id="UP001201844"/>
    </source>
</evidence>
<dbReference type="PANTHER" id="PTHR11820">
    <property type="entry name" value="ACYLPYRUVASE"/>
    <property type="match status" value="1"/>
</dbReference>
<dbReference type="InterPro" id="IPR011234">
    <property type="entry name" value="Fumarylacetoacetase-like_C"/>
</dbReference>
<keyword evidence="4" id="KW-1185">Reference proteome</keyword>
<organism evidence="3 4">
    <name type="scientific">Shinella sedimenti</name>
    <dbReference type="NCBI Taxonomy" id="2919913"/>
    <lineage>
        <taxon>Bacteria</taxon>
        <taxon>Pseudomonadati</taxon>
        <taxon>Pseudomonadota</taxon>
        <taxon>Alphaproteobacteria</taxon>
        <taxon>Hyphomicrobiales</taxon>
        <taxon>Rhizobiaceae</taxon>
        <taxon>Shinella</taxon>
    </lineage>
</organism>
<proteinExistence type="predicted"/>
<accession>A0ABT0CP55</accession>